<sequence length="55" mass="6583">MLYEPQGSEKDVLSAYYIINAILLSDFHLKDIRMTNRRAWKLTLQDDIQLELDRK</sequence>
<dbReference type="GO" id="GO:0051301">
    <property type="term" value="P:cell division"/>
    <property type="evidence" value="ECO:0007669"/>
    <property type="project" value="UniProtKB-KW"/>
</dbReference>
<evidence type="ECO:0000259" key="1">
    <source>
        <dbReference type="Pfam" id="PF03799"/>
    </source>
</evidence>
<dbReference type="STRING" id="134287.A35E_00392"/>
<reference evidence="2 3" key="1">
    <citation type="journal article" date="2012" name="Mol. Biol. Evol.">
        <title>Genome reduction and co-evolution between the primary and secondary bacterial symbionts of psyllids.</title>
        <authorList>
            <person name="Sloan D.B."/>
            <person name="Moran N.A."/>
        </authorList>
    </citation>
    <scope>NUCLEOTIDE SEQUENCE [LARGE SCALE GENOMIC DNA]</scope>
    <source>
        <strain evidence="2">Hcub_S</strain>
    </source>
</reference>
<dbReference type="EMBL" id="CP003547">
    <property type="protein sequence ID" value="AFP85687.1"/>
    <property type="molecule type" value="Genomic_DNA"/>
</dbReference>
<organism evidence="2 3">
    <name type="scientific">secondary endosymbiont of Heteropsylla cubana</name>
    <dbReference type="NCBI Taxonomy" id="134287"/>
    <lineage>
        <taxon>Bacteria</taxon>
        <taxon>Pseudomonadati</taxon>
        <taxon>Pseudomonadota</taxon>
        <taxon>Gammaproteobacteria</taxon>
        <taxon>Enterobacterales</taxon>
        <taxon>Enterobacteriaceae</taxon>
        <taxon>aphid secondary symbionts</taxon>
    </lineage>
</organism>
<dbReference type="InterPro" id="IPR045335">
    <property type="entry name" value="FtsQ_C_sf"/>
</dbReference>
<evidence type="ECO:0000313" key="3">
    <source>
        <dbReference type="Proteomes" id="UP000003937"/>
    </source>
</evidence>
<dbReference type="HOGENOM" id="CLU_3029856_0_0_6"/>
<dbReference type="Proteomes" id="UP000003937">
    <property type="component" value="Chromosome"/>
</dbReference>
<accession>J3TGR0</accession>
<keyword evidence="2" id="KW-0131">Cell cycle</keyword>
<gene>
    <name evidence="2" type="ORF">A35E_00392</name>
</gene>
<dbReference type="KEGG" id="sehc:A35E_00392"/>
<feature type="domain" description="Cell division protein FtsQ/DivIB C-terminal" evidence="1">
    <location>
        <begin position="2"/>
        <end position="54"/>
    </location>
</feature>
<proteinExistence type="predicted"/>
<dbReference type="InterPro" id="IPR005548">
    <property type="entry name" value="Cell_div_FtsQ/DivIB_C"/>
</dbReference>
<evidence type="ECO:0000313" key="2">
    <source>
        <dbReference type="EMBL" id="AFP85687.1"/>
    </source>
</evidence>
<dbReference type="Pfam" id="PF03799">
    <property type="entry name" value="FtsQ_DivIB_C"/>
    <property type="match status" value="1"/>
</dbReference>
<dbReference type="RefSeq" id="WP_014888984.1">
    <property type="nucleotide sequence ID" value="NC_018420.1"/>
</dbReference>
<name>J3TGR0_9ENTR</name>
<keyword evidence="3" id="KW-1185">Reference proteome</keyword>
<keyword evidence="2" id="KW-0132">Cell division</keyword>
<dbReference type="Gene3D" id="3.40.50.11690">
    <property type="entry name" value="Cell division protein FtsQ/DivIB"/>
    <property type="match status" value="1"/>
</dbReference>
<dbReference type="AlphaFoldDB" id="J3TGR0"/>
<protein>
    <submittedName>
        <fullName evidence="2">Cell division septal protein</fullName>
    </submittedName>
</protein>
<dbReference type="OrthoDB" id="9790370at2"/>